<organism evidence="5 6">
    <name type="scientific">Coemansia brasiliensis</name>
    <dbReference type="NCBI Taxonomy" id="2650707"/>
    <lineage>
        <taxon>Eukaryota</taxon>
        <taxon>Fungi</taxon>
        <taxon>Fungi incertae sedis</taxon>
        <taxon>Zoopagomycota</taxon>
        <taxon>Kickxellomycotina</taxon>
        <taxon>Kickxellomycetes</taxon>
        <taxon>Kickxellales</taxon>
        <taxon>Kickxellaceae</taxon>
        <taxon>Coemansia</taxon>
    </lineage>
</organism>
<dbReference type="Pfam" id="PF04795">
    <property type="entry name" value="PAPA-1"/>
    <property type="match status" value="1"/>
</dbReference>
<dbReference type="AlphaFoldDB" id="A0A9W8LZA7"/>
<evidence type="ECO:0000313" key="6">
    <source>
        <dbReference type="Proteomes" id="UP001139887"/>
    </source>
</evidence>
<feature type="compositionally biased region" description="Polar residues" evidence="3">
    <location>
        <begin position="172"/>
        <end position="181"/>
    </location>
</feature>
<dbReference type="Proteomes" id="UP001139887">
    <property type="component" value="Unassembled WGS sequence"/>
</dbReference>
<feature type="compositionally biased region" description="Polar residues" evidence="3">
    <location>
        <begin position="294"/>
        <end position="303"/>
    </location>
</feature>
<feature type="compositionally biased region" description="Low complexity" evidence="3">
    <location>
        <begin position="96"/>
        <end position="109"/>
    </location>
</feature>
<name>A0A9W8LZA7_9FUNG</name>
<keyword evidence="2" id="KW-0539">Nucleus</keyword>
<feature type="compositionally biased region" description="Basic and acidic residues" evidence="3">
    <location>
        <begin position="233"/>
        <end position="250"/>
    </location>
</feature>
<dbReference type="EMBL" id="JANBUW010000452">
    <property type="protein sequence ID" value="KAJ2846795.1"/>
    <property type="molecule type" value="Genomic_DNA"/>
</dbReference>
<proteinExistence type="predicted"/>
<dbReference type="GO" id="GO:0006338">
    <property type="term" value="P:chromatin remodeling"/>
    <property type="evidence" value="ECO:0007669"/>
    <property type="project" value="InterPro"/>
</dbReference>
<evidence type="ECO:0000259" key="4">
    <source>
        <dbReference type="SMART" id="SM01406"/>
    </source>
</evidence>
<feature type="domain" description="INO80 complex subunit B-like conserved region" evidence="4">
    <location>
        <begin position="244"/>
        <end position="319"/>
    </location>
</feature>
<evidence type="ECO:0000256" key="2">
    <source>
        <dbReference type="ARBA" id="ARBA00023242"/>
    </source>
</evidence>
<comment type="subcellular location">
    <subcellularLocation>
        <location evidence="1">Nucleus</location>
    </subcellularLocation>
</comment>
<comment type="caution">
    <text evidence="5">The sequence shown here is derived from an EMBL/GenBank/DDBJ whole genome shotgun (WGS) entry which is preliminary data.</text>
</comment>
<dbReference type="PANTHER" id="PTHR21561">
    <property type="entry name" value="INO80 COMPLEX SUBUNIT B"/>
    <property type="match status" value="1"/>
</dbReference>
<feature type="region of interest" description="Disordered" evidence="3">
    <location>
        <begin position="1"/>
        <end position="304"/>
    </location>
</feature>
<dbReference type="InterPro" id="IPR000637">
    <property type="entry name" value="HMGI/Y_DNA-bd_CS"/>
</dbReference>
<dbReference type="OrthoDB" id="2021186at2759"/>
<dbReference type="InterPro" id="IPR006880">
    <property type="entry name" value="INO80B_C"/>
</dbReference>
<sequence>MPPKRKITNDDSTTPSVTASDASEPETPSTRRTRARGLDTQGTNDPQSSPALNTRRSTRLTRGLRHDSDVGSRPARGRGGGTRGGRGRGRPKGTTASRGGSAKRGAPAGRRGRGRPRANTSSIRSESDSEPEDESDEIELLDKSDSDEASQEEPNDDDDDDDDDNGSEHSESSSPARTGSTELAGPPADEDVEVMSELSDVGELVTAPSSNLTRRQRAKLNHEQGADLVELPVEAKRSRFSAEESALRKSEHARRRKFQSQQRAEQLKNDTINRLLNKQTSKGRNRVTDDPDTRANSVESSPGPSLLRYSQRCVLPDHAESKTEFLAHTQCALSLPKDVQITDLFHSHGSISYPDPVPLCAVAGCQLKKKYAADAQPACSLEHWKALKAKAAAS</sequence>
<dbReference type="GO" id="GO:0006355">
    <property type="term" value="P:regulation of DNA-templated transcription"/>
    <property type="evidence" value="ECO:0007669"/>
    <property type="project" value="InterPro"/>
</dbReference>
<feature type="compositionally biased region" description="Polar residues" evidence="3">
    <location>
        <begin position="10"/>
        <end position="30"/>
    </location>
</feature>
<dbReference type="GO" id="GO:0031011">
    <property type="term" value="C:Ino80 complex"/>
    <property type="evidence" value="ECO:0007669"/>
    <property type="project" value="InterPro"/>
</dbReference>
<feature type="compositionally biased region" description="Polar residues" evidence="3">
    <location>
        <begin position="259"/>
        <end position="282"/>
    </location>
</feature>
<dbReference type="PROSITE" id="PS00354">
    <property type="entry name" value="HMGI_Y"/>
    <property type="match status" value="1"/>
</dbReference>
<feature type="compositionally biased region" description="Polar residues" evidence="3">
    <location>
        <begin position="40"/>
        <end position="51"/>
    </location>
</feature>
<feature type="compositionally biased region" description="Acidic residues" evidence="3">
    <location>
        <begin position="128"/>
        <end position="139"/>
    </location>
</feature>
<evidence type="ECO:0000313" key="5">
    <source>
        <dbReference type="EMBL" id="KAJ2846795.1"/>
    </source>
</evidence>
<keyword evidence="6" id="KW-1185">Reference proteome</keyword>
<gene>
    <name evidence="5" type="primary">INO80B</name>
    <name evidence="5" type="ORF">IWW36_004176</name>
</gene>
<evidence type="ECO:0000256" key="1">
    <source>
        <dbReference type="ARBA" id="ARBA00004123"/>
    </source>
</evidence>
<protein>
    <submittedName>
        <fullName evidence="5">INO80 complex subunit B</fullName>
    </submittedName>
</protein>
<dbReference type="PANTHER" id="PTHR21561:SF12">
    <property type="entry name" value="INO80 COMPLEX SUBUNIT B"/>
    <property type="match status" value="1"/>
</dbReference>
<dbReference type="InterPro" id="IPR029523">
    <property type="entry name" value="INO80B/Ies2"/>
</dbReference>
<evidence type="ECO:0000256" key="3">
    <source>
        <dbReference type="SAM" id="MobiDB-lite"/>
    </source>
</evidence>
<accession>A0A9W8LZA7</accession>
<feature type="compositionally biased region" description="Acidic residues" evidence="3">
    <location>
        <begin position="147"/>
        <end position="165"/>
    </location>
</feature>
<reference evidence="5" key="1">
    <citation type="submission" date="2022-07" db="EMBL/GenBank/DDBJ databases">
        <title>Phylogenomic reconstructions and comparative analyses of Kickxellomycotina fungi.</title>
        <authorList>
            <person name="Reynolds N.K."/>
            <person name="Stajich J.E."/>
            <person name="Barry K."/>
            <person name="Grigoriev I.V."/>
            <person name="Crous P."/>
            <person name="Smith M.E."/>
        </authorList>
    </citation>
    <scope>NUCLEOTIDE SEQUENCE</scope>
    <source>
        <strain evidence="5">NRRL 1566</strain>
    </source>
</reference>
<dbReference type="SMART" id="SM01406">
    <property type="entry name" value="PAPA-1"/>
    <property type="match status" value="1"/>
</dbReference>